<dbReference type="Proteomes" id="UP001208692">
    <property type="component" value="Unassembled WGS sequence"/>
</dbReference>
<comment type="caution">
    <text evidence="2">The sequence shown here is derived from an EMBL/GenBank/DDBJ whole genome shotgun (WGS) entry which is preliminary data.</text>
</comment>
<organism evidence="2 4">
    <name type="scientific">Capnocytophaga catalasegens</name>
    <dbReference type="NCBI Taxonomy" id="1004260"/>
    <lineage>
        <taxon>Bacteria</taxon>
        <taxon>Pseudomonadati</taxon>
        <taxon>Bacteroidota</taxon>
        <taxon>Flavobacteriia</taxon>
        <taxon>Flavobacteriales</taxon>
        <taxon>Flavobacteriaceae</taxon>
        <taxon>Capnocytophaga</taxon>
    </lineage>
</organism>
<feature type="chain" id="PRO_5043439310" evidence="1">
    <location>
        <begin position="19"/>
        <end position="195"/>
    </location>
</feature>
<feature type="signal peptide" evidence="1">
    <location>
        <begin position="1"/>
        <end position="18"/>
    </location>
</feature>
<protein>
    <submittedName>
        <fullName evidence="2">Uncharacterized protein</fullName>
    </submittedName>
</protein>
<reference evidence="2 5" key="1">
    <citation type="submission" date="2021-11" db="EMBL/GenBank/DDBJ databases">
        <title>Draft genome sequence of Capnocytophaga sp. strain KC07075 isolated from cat oral cavity.</title>
        <authorList>
            <person name="Suzuki M."/>
            <person name="Imaoka K."/>
            <person name="Kimura M."/>
            <person name="Morikawa S."/>
            <person name="Maeda K."/>
        </authorList>
    </citation>
    <scope>NUCLEOTIDE SEQUENCE</scope>
    <source>
        <strain evidence="2">KC07075</strain>
        <strain evidence="3 5">KC07079</strain>
    </source>
</reference>
<dbReference type="RefSeq" id="WP_264846986.1">
    <property type="nucleotide sequence ID" value="NZ_BPMA01000037.1"/>
</dbReference>
<evidence type="ECO:0000313" key="5">
    <source>
        <dbReference type="Proteomes" id="UP001208692"/>
    </source>
</evidence>
<keyword evidence="1" id="KW-0732">Signal</keyword>
<keyword evidence="5" id="KW-1185">Reference proteome</keyword>
<dbReference type="EMBL" id="BQKB01000053">
    <property type="protein sequence ID" value="GJM53941.1"/>
    <property type="molecule type" value="Genomic_DNA"/>
</dbReference>
<evidence type="ECO:0000256" key="1">
    <source>
        <dbReference type="SAM" id="SignalP"/>
    </source>
</evidence>
<evidence type="ECO:0000313" key="3">
    <source>
        <dbReference type="EMBL" id="GJM53941.1"/>
    </source>
</evidence>
<dbReference type="AlphaFoldDB" id="A0AAV5AX21"/>
<name>A0AAV5AX21_9FLAO</name>
<sequence length="195" mass="23703">MKPIVFIISCLCTYLVQAQINPNSLFIVFDDKEGILKIEKNDVNDKYGNLYNTTYYYKYHQKIEEFNRDTQKWYKTLTYRHQDIKAGWWVSLHHSHRTGGKYNNYILHLPKELFDSFKEARNKVKTISEMEKIWKTLDSNNYSFFFEGYKYYFQLPIAQKGYYRDNVFMVFTSDLEKEFIPCYEVNVYYNEEADE</sequence>
<dbReference type="EMBL" id="BQKA01000027">
    <property type="protein sequence ID" value="GJM50446.1"/>
    <property type="molecule type" value="Genomic_DNA"/>
</dbReference>
<evidence type="ECO:0000313" key="2">
    <source>
        <dbReference type="EMBL" id="GJM50446.1"/>
    </source>
</evidence>
<accession>A0AAV5AX21</accession>
<proteinExistence type="predicted"/>
<dbReference type="Proteomes" id="UP001207736">
    <property type="component" value="Unassembled WGS sequence"/>
</dbReference>
<evidence type="ECO:0000313" key="4">
    <source>
        <dbReference type="Proteomes" id="UP001207736"/>
    </source>
</evidence>
<gene>
    <name evidence="2" type="ORF">RCZ15_14190</name>
    <name evidence="3" type="ORF">RCZ16_22570</name>
</gene>